<dbReference type="AlphaFoldDB" id="A0A6A2ZBN8"/>
<evidence type="ECO:0000313" key="2">
    <source>
        <dbReference type="EMBL" id="KAE8689401.1"/>
    </source>
</evidence>
<dbReference type="InterPro" id="IPR026960">
    <property type="entry name" value="RVT-Znf"/>
</dbReference>
<comment type="caution">
    <text evidence="2">The sequence shown here is derived from an EMBL/GenBank/DDBJ whole genome shotgun (WGS) entry which is preliminary data.</text>
</comment>
<feature type="domain" description="Reverse transcriptase zinc-binding" evidence="1">
    <location>
        <begin position="8"/>
        <end position="89"/>
    </location>
</feature>
<dbReference type="Proteomes" id="UP000436088">
    <property type="component" value="Unassembled WGS sequence"/>
</dbReference>
<evidence type="ECO:0000313" key="3">
    <source>
        <dbReference type="Proteomes" id="UP000436088"/>
    </source>
</evidence>
<dbReference type="PANTHER" id="PTHR33116:SF66">
    <property type="entry name" value="REVERSE TRANSCRIPTASE ZINC-BINDING DOMAIN-CONTAINING PROTEIN"/>
    <property type="match status" value="1"/>
</dbReference>
<gene>
    <name evidence="2" type="ORF">F3Y22_tig00110940pilonHSYRG00524</name>
</gene>
<name>A0A6A2ZBN8_HIBSY</name>
<evidence type="ECO:0000259" key="1">
    <source>
        <dbReference type="Pfam" id="PF13966"/>
    </source>
</evidence>
<reference evidence="2" key="1">
    <citation type="submission" date="2019-09" db="EMBL/GenBank/DDBJ databases">
        <title>Draft genome information of white flower Hibiscus syriacus.</title>
        <authorList>
            <person name="Kim Y.-M."/>
        </authorList>
    </citation>
    <scope>NUCLEOTIDE SEQUENCE [LARGE SCALE GENOMIC DNA]</scope>
    <source>
        <strain evidence="2">YM2019G1</strain>
    </source>
</reference>
<proteinExistence type="predicted"/>
<protein>
    <recommendedName>
        <fullName evidence="1">Reverse transcriptase zinc-binding domain-containing protein</fullName>
    </recommendedName>
</protein>
<keyword evidence="3" id="KW-1185">Reference proteome</keyword>
<accession>A0A6A2ZBN8</accession>
<organism evidence="2 3">
    <name type="scientific">Hibiscus syriacus</name>
    <name type="common">Rose of Sharon</name>
    <dbReference type="NCBI Taxonomy" id="106335"/>
    <lineage>
        <taxon>Eukaryota</taxon>
        <taxon>Viridiplantae</taxon>
        <taxon>Streptophyta</taxon>
        <taxon>Embryophyta</taxon>
        <taxon>Tracheophyta</taxon>
        <taxon>Spermatophyta</taxon>
        <taxon>Magnoliopsida</taxon>
        <taxon>eudicotyledons</taxon>
        <taxon>Gunneridae</taxon>
        <taxon>Pentapetalae</taxon>
        <taxon>rosids</taxon>
        <taxon>malvids</taxon>
        <taxon>Malvales</taxon>
        <taxon>Malvaceae</taxon>
        <taxon>Malvoideae</taxon>
        <taxon>Hibiscus</taxon>
    </lineage>
</organism>
<dbReference type="PANTHER" id="PTHR33116">
    <property type="entry name" value="REVERSE TRANSCRIPTASE ZINC-BINDING DOMAIN-CONTAINING PROTEIN-RELATED-RELATED"/>
    <property type="match status" value="1"/>
</dbReference>
<dbReference type="EMBL" id="VEPZ02001172">
    <property type="protein sequence ID" value="KAE8689401.1"/>
    <property type="molecule type" value="Genomic_DNA"/>
</dbReference>
<dbReference type="Pfam" id="PF13966">
    <property type="entry name" value="zf-RVT"/>
    <property type="match status" value="1"/>
</dbReference>
<sequence length="197" mass="23300">MRPIATLAEIWSVLRSQGVRVIWDRVVWHSGHFPKNSMIAWMAALGRLPTRCRLISFGWNIDGTCLLCSRELETRDHLFFVCPYSKCVWEWVLRACNFSKPAMELDRELSWVCANVRGKSFLSYLFRLAWNGCIALLWKERNRRFFTGACRPKAEVVSCLKEVARLKVDRFQGIRRLQPEWGLQERIFIWFCFDYLA</sequence>